<proteinExistence type="predicted"/>
<dbReference type="PANTHER" id="PTHR44167:SF24">
    <property type="entry name" value="SERINE_THREONINE-PROTEIN KINASE CHK2"/>
    <property type="match status" value="1"/>
</dbReference>
<dbReference type="AlphaFoldDB" id="A0A979G0C1"/>
<dbReference type="Pfam" id="PF05147">
    <property type="entry name" value="LANC_like"/>
    <property type="match status" value="1"/>
</dbReference>
<evidence type="ECO:0000313" key="2">
    <source>
        <dbReference type="EMBL" id="ACU58480.1"/>
    </source>
</evidence>
<dbReference type="OrthoDB" id="9813021at2"/>
<reference evidence="2 3" key="2">
    <citation type="journal article" date="2010" name="Stand. Genomic Sci.">
        <title>Complete genome sequence of Chitinophaga pinensis type strain (UQM 2034).</title>
        <authorList>
            <person name="Glavina Del Rio T."/>
            <person name="Abt B."/>
            <person name="Spring S."/>
            <person name="Lapidus A."/>
            <person name="Nolan M."/>
            <person name="Tice H."/>
            <person name="Copeland A."/>
            <person name="Cheng J.F."/>
            <person name="Chen F."/>
            <person name="Bruce D."/>
            <person name="Goodwin L."/>
            <person name="Pitluck S."/>
            <person name="Ivanova N."/>
            <person name="Mavromatis K."/>
            <person name="Mikhailova N."/>
            <person name="Pati A."/>
            <person name="Chen A."/>
            <person name="Palaniappan K."/>
            <person name="Land M."/>
            <person name="Hauser L."/>
            <person name="Chang Y.J."/>
            <person name="Jeffries C.D."/>
            <person name="Chain P."/>
            <person name="Saunders E."/>
            <person name="Detter J.C."/>
            <person name="Brettin T."/>
            <person name="Rohde M."/>
            <person name="Goker M."/>
            <person name="Bristow J."/>
            <person name="Eisen J.A."/>
            <person name="Markowitz V."/>
            <person name="Hugenholtz P."/>
            <person name="Kyrpides N.C."/>
            <person name="Klenk H.P."/>
            <person name="Lucas S."/>
        </authorList>
    </citation>
    <scope>NUCLEOTIDE SEQUENCE [LARGE SCALE GENOMIC DNA]</scope>
    <source>
        <strain evidence="3">ATCC 43595 / DSM 2588 / LMG 13176 / NBRC 15968 / NCIMB 11800 / UQM 2034</strain>
    </source>
</reference>
<dbReference type="Gene3D" id="1.50.10.10">
    <property type="match status" value="1"/>
</dbReference>
<dbReference type="InterPro" id="IPR007822">
    <property type="entry name" value="LANC-like"/>
</dbReference>
<dbReference type="SMART" id="SM01260">
    <property type="entry name" value="LANC_like"/>
    <property type="match status" value="1"/>
</dbReference>
<dbReference type="SUPFAM" id="SSF56112">
    <property type="entry name" value="Protein kinase-like (PK-like)"/>
    <property type="match status" value="1"/>
</dbReference>
<dbReference type="InterPro" id="IPR008266">
    <property type="entry name" value="Tyr_kinase_AS"/>
</dbReference>
<dbReference type="SUPFAM" id="SSF158745">
    <property type="entry name" value="LanC-like"/>
    <property type="match status" value="1"/>
</dbReference>
<name>A0A979G0C1_CHIPD</name>
<dbReference type="PROSITE" id="PS50011">
    <property type="entry name" value="PROTEIN_KINASE_DOM"/>
    <property type="match status" value="1"/>
</dbReference>
<sequence>MEALTEIIVDDPSLLEKKKSEKKSGNRIGYYYIIIKSLKESLKNDVVKCFYIKGITNFGLCVIKEGTYGDSKDREGRDIKDRLIWQQKLHRELQDLVRIPRLLGSFEENNNYYLVIEYIKGKSLLNQLKIRKNSLAIFYADKEITEWSMIDYVDQIAKFLKKLHELDYVHRDVTPANFIVTPGEKVCAIDMELSYYLKDPDVPPFQLGTFGYMSPQQKNQSSPSKEDDIYSVGAILFEAITGINPLKVMNCSTENVQSKINLLIRDSKTANLLSNCLHQDPSKRPSLQEISDELTSYKKDLKSGKESYLNTTLSRINKDEIKATIENTINTLSSPLFADETKGWFSENLHAEEINNDKNKINKAWYASFGLGAAGIIYTLSNAYQHGFNVESTKPYVEIGMKSIEEKYINSTTPKNPSLLFGSSGIAFTIGKSIETSLISDDAKYRQWIKELINPENSSLNLSHGIAGQGLAMLNLQDTLDTSYLMTTASEYVHRILAAQEKNGTWTSEGESKRLLNVSISKGSSGILLFLIEYLKLTKDNHVLSAVEKGLRQLMITAEVKRDYIFWKSQSGKALKYNFLDGNSGIALLLLKAYEVLGASQYKDYAQKILMAIKPQIIHNNLSYGGGLSGLGDIYLKFAGVLKNDIWKDRADWIANLVMQLGKDDSIHGNYWLTDRERQPVANFMTGNGGIIHFLVNYYSSL</sequence>
<evidence type="ECO:0000259" key="1">
    <source>
        <dbReference type="PROSITE" id="PS50011"/>
    </source>
</evidence>
<protein>
    <submittedName>
        <fullName evidence="2">Serine/threonine protein kinase</fullName>
    </submittedName>
</protein>
<dbReference type="GO" id="GO:0031179">
    <property type="term" value="P:peptide modification"/>
    <property type="evidence" value="ECO:0007669"/>
    <property type="project" value="InterPro"/>
</dbReference>
<feature type="domain" description="Protein kinase" evidence="1">
    <location>
        <begin position="32"/>
        <end position="309"/>
    </location>
</feature>
<dbReference type="InterPro" id="IPR000719">
    <property type="entry name" value="Prot_kinase_dom"/>
</dbReference>
<reference evidence="3" key="1">
    <citation type="submission" date="2009-08" db="EMBL/GenBank/DDBJ databases">
        <title>The complete genome of Chitinophaga pinensis DSM 2588.</title>
        <authorList>
            <consortium name="US DOE Joint Genome Institute (JGI-PGF)"/>
            <person name="Lucas S."/>
            <person name="Copeland A."/>
            <person name="Lapidus A."/>
            <person name="Glavina del Rio T."/>
            <person name="Dalin E."/>
            <person name="Tice H."/>
            <person name="Bruce D."/>
            <person name="Goodwin L."/>
            <person name="Pitluck S."/>
            <person name="Kyrpides N."/>
            <person name="Mavromatis K."/>
            <person name="Ivanova N."/>
            <person name="Mikhailova N."/>
            <person name="Sims D."/>
            <person name="Meinche L."/>
            <person name="Brettin T."/>
            <person name="Detter J.C."/>
            <person name="Han C."/>
            <person name="Larimer F."/>
            <person name="Land M."/>
            <person name="Hauser L."/>
            <person name="Markowitz V."/>
            <person name="Cheng J.-F."/>
            <person name="Hugenholtz P."/>
            <person name="Woyke T."/>
            <person name="Wu D."/>
            <person name="Spring S."/>
            <person name="Klenk H.-P."/>
            <person name="Eisen J.A."/>
        </authorList>
    </citation>
    <scope>NUCLEOTIDE SEQUENCE [LARGE SCALE GENOMIC DNA]</scope>
    <source>
        <strain evidence="3">ATCC 43595 / DSM 2588 / LMG 13176 / NBRC 15968 / NCIMB 11800 / UQM 2034</strain>
    </source>
</reference>
<dbReference type="GO" id="GO:0005975">
    <property type="term" value="P:carbohydrate metabolic process"/>
    <property type="evidence" value="ECO:0007669"/>
    <property type="project" value="InterPro"/>
</dbReference>
<dbReference type="GO" id="GO:0005524">
    <property type="term" value="F:ATP binding"/>
    <property type="evidence" value="ECO:0007669"/>
    <property type="project" value="InterPro"/>
</dbReference>
<dbReference type="Gene3D" id="1.10.510.10">
    <property type="entry name" value="Transferase(Phosphotransferase) domain 1"/>
    <property type="match status" value="1"/>
</dbReference>
<dbReference type="InterPro" id="IPR011009">
    <property type="entry name" value="Kinase-like_dom_sf"/>
</dbReference>
<dbReference type="RefSeq" id="WP_012788656.1">
    <property type="nucleotide sequence ID" value="NC_013132.1"/>
</dbReference>
<dbReference type="Pfam" id="PF00069">
    <property type="entry name" value="Pkinase"/>
    <property type="match status" value="1"/>
</dbReference>
<dbReference type="Proteomes" id="UP000002215">
    <property type="component" value="Chromosome"/>
</dbReference>
<dbReference type="InterPro" id="IPR012341">
    <property type="entry name" value="6hp_glycosidase-like_sf"/>
</dbReference>
<keyword evidence="2" id="KW-0808">Transferase</keyword>
<keyword evidence="2" id="KW-0418">Kinase</keyword>
<dbReference type="KEGG" id="cpi:Cpin_0982"/>
<organism evidence="2 3">
    <name type="scientific">Chitinophaga pinensis (strain ATCC 43595 / DSM 2588 / LMG 13176 / NBRC 15968 / NCIMB 11800 / UQM 2034)</name>
    <dbReference type="NCBI Taxonomy" id="485918"/>
    <lineage>
        <taxon>Bacteria</taxon>
        <taxon>Pseudomonadati</taxon>
        <taxon>Bacteroidota</taxon>
        <taxon>Chitinophagia</taxon>
        <taxon>Chitinophagales</taxon>
        <taxon>Chitinophagaceae</taxon>
        <taxon>Chitinophaga</taxon>
    </lineage>
</organism>
<keyword evidence="2" id="KW-0723">Serine/threonine-protein kinase</keyword>
<dbReference type="EMBL" id="CP001699">
    <property type="protein sequence ID" value="ACU58480.1"/>
    <property type="molecule type" value="Genomic_DNA"/>
</dbReference>
<dbReference type="PANTHER" id="PTHR44167">
    <property type="entry name" value="OVARIAN-SPECIFIC SERINE/THREONINE-PROTEIN KINASE LOK-RELATED"/>
    <property type="match status" value="1"/>
</dbReference>
<accession>A0A979G0C1</accession>
<evidence type="ECO:0000313" key="3">
    <source>
        <dbReference type="Proteomes" id="UP000002215"/>
    </source>
</evidence>
<gene>
    <name evidence="2" type="ordered locus">Cpin_0982</name>
</gene>
<dbReference type="GO" id="GO:0004674">
    <property type="term" value="F:protein serine/threonine kinase activity"/>
    <property type="evidence" value="ECO:0007669"/>
    <property type="project" value="UniProtKB-KW"/>
</dbReference>
<dbReference type="PROSITE" id="PS00109">
    <property type="entry name" value="PROTEIN_KINASE_TYR"/>
    <property type="match status" value="1"/>
</dbReference>